<protein>
    <recommendedName>
        <fullName evidence="3">HNH endonuclease</fullName>
    </recommendedName>
</protein>
<dbReference type="Gene3D" id="1.10.30.50">
    <property type="match status" value="1"/>
</dbReference>
<dbReference type="EMBL" id="PEYW01000001">
    <property type="protein sequence ID" value="PIS21149.1"/>
    <property type="molecule type" value="Genomic_DNA"/>
</dbReference>
<reference evidence="2" key="1">
    <citation type="submission" date="2017-09" db="EMBL/GenBank/DDBJ databases">
        <title>Depth-based differentiation of microbial function through sediment-hosted aquifers and enrichment of novel symbionts in the deep terrestrial subsurface.</title>
        <authorList>
            <person name="Probst A.J."/>
            <person name="Ladd B."/>
            <person name="Jarett J.K."/>
            <person name="Geller-Mcgrath D.E."/>
            <person name="Sieber C.M.K."/>
            <person name="Emerson J.B."/>
            <person name="Anantharaman K."/>
            <person name="Thomas B.C."/>
            <person name="Malmstrom R."/>
            <person name="Stieglmeier M."/>
            <person name="Klingl A."/>
            <person name="Woyke T."/>
            <person name="Ryan C.M."/>
            <person name="Banfield J.F."/>
        </authorList>
    </citation>
    <scope>NUCLEOTIDE SEQUENCE [LARGE SCALE GENOMIC DNA]</scope>
</reference>
<dbReference type="AlphaFoldDB" id="A0A2H0XAG0"/>
<gene>
    <name evidence="1" type="ORF">COT52_00010</name>
</gene>
<comment type="caution">
    <text evidence="1">The sequence shown here is derived from an EMBL/GenBank/DDBJ whole genome shotgun (WGS) entry which is preliminary data.</text>
</comment>
<organism evidence="1 2">
    <name type="scientific">candidate division WWE3 bacterium CG08_land_8_20_14_0_20_43_13</name>
    <dbReference type="NCBI Taxonomy" id="1975087"/>
    <lineage>
        <taxon>Bacteria</taxon>
        <taxon>Katanobacteria</taxon>
    </lineage>
</organism>
<evidence type="ECO:0000313" key="2">
    <source>
        <dbReference type="Proteomes" id="UP000231414"/>
    </source>
</evidence>
<proteinExistence type="predicted"/>
<accession>A0A2H0XAG0</accession>
<evidence type="ECO:0000313" key="1">
    <source>
        <dbReference type="EMBL" id="PIS21149.1"/>
    </source>
</evidence>
<sequence>MPDNLVLNKKLIESIYKTISEYHEKYLKQFGVKLPKLYASKGKFTKDALVLVYLTYNYPKTRKVSKEELTKFVRDYYPNTNDVQQARHLGAQAGWWIVAGGRDNIVFKIKRGSYQLYTLEQPYPGFKRGHRITETEDWDEIKERYNFRCATCGSQEGKPHFHWPATKTILQKSHMDPNKPLVAGNIIPQCQKCNRADRNRWVYDEKGRVIKLADANFVKNFDKDVRKKIYKILNKEFEVKYFNSKK</sequence>
<dbReference type="Proteomes" id="UP000231414">
    <property type="component" value="Unassembled WGS sequence"/>
</dbReference>
<evidence type="ECO:0008006" key="3">
    <source>
        <dbReference type="Google" id="ProtNLM"/>
    </source>
</evidence>
<name>A0A2H0XAG0_UNCKA</name>